<evidence type="ECO:0000313" key="5">
    <source>
        <dbReference type="EMBL" id="SHJ58167.1"/>
    </source>
</evidence>
<organism evidence="5 6">
    <name type="scientific">Tangfeifania diversioriginum</name>
    <dbReference type="NCBI Taxonomy" id="1168035"/>
    <lineage>
        <taxon>Bacteria</taxon>
        <taxon>Pseudomonadati</taxon>
        <taxon>Bacteroidota</taxon>
        <taxon>Bacteroidia</taxon>
        <taxon>Marinilabiliales</taxon>
        <taxon>Prolixibacteraceae</taxon>
        <taxon>Tangfeifania</taxon>
    </lineage>
</organism>
<feature type="domain" description="Methyltransferase" evidence="4">
    <location>
        <begin position="56"/>
        <end position="164"/>
    </location>
</feature>
<dbReference type="Pfam" id="PF13847">
    <property type="entry name" value="Methyltransf_31"/>
    <property type="match status" value="1"/>
</dbReference>
<dbReference type="GO" id="GO:0016279">
    <property type="term" value="F:protein-lysine N-methyltransferase activity"/>
    <property type="evidence" value="ECO:0007669"/>
    <property type="project" value="InterPro"/>
</dbReference>
<dbReference type="InterPro" id="IPR026170">
    <property type="entry name" value="FAM173A/B"/>
</dbReference>
<sequence length="275" mass="31101">MRNRNLLNLKIKSFFGLIAFLFFFIYSPAQSLDVAYVPTPDFVVEEILDMAGVGPGDYVIDLGCGDGRIVIAAAKRGAFAHGVDLDPQRIKEARENAEKEGVTDKVVFVEENIYDTDFSKANVITMYLFPTINIKLRPSLLEKLEPGSRLVSHDFSMDDWKADKHVRVNDHSVFFWVIPANVEGTWSWESGGERFEMRARQKFQDIYLTVLSDDSSLKVENNFLSGERISFTATDSSTQKKFIYSGQVKGEKIEGIIQIHAGENKTVENWKAVLE</sequence>
<keyword evidence="2 5" id="KW-0808">Transferase</keyword>
<dbReference type="Gene3D" id="3.40.50.150">
    <property type="entry name" value="Vaccinia Virus protein VP39"/>
    <property type="match status" value="1"/>
</dbReference>
<dbReference type="RefSeq" id="WP_073170822.1">
    <property type="nucleotide sequence ID" value="NZ_FQZE01000023.1"/>
</dbReference>
<protein>
    <submittedName>
        <fullName evidence="5">Methyltransferase domain-containing protein</fullName>
    </submittedName>
</protein>
<keyword evidence="3" id="KW-0949">S-adenosyl-L-methionine</keyword>
<dbReference type="GO" id="GO:0032259">
    <property type="term" value="P:methylation"/>
    <property type="evidence" value="ECO:0007669"/>
    <property type="project" value="UniProtKB-KW"/>
</dbReference>
<evidence type="ECO:0000313" key="6">
    <source>
        <dbReference type="Proteomes" id="UP000184050"/>
    </source>
</evidence>
<dbReference type="CDD" id="cd02440">
    <property type="entry name" value="AdoMet_MTases"/>
    <property type="match status" value="1"/>
</dbReference>
<gene>
    <name evidence="5" type="ORF">SAMN05444280_12342</name>
</gene>
<dbReference type="PANTHER" id="PTHR13610:SF11">
    <property type="entry name" value="METHYLTRANSFERASE DOMAIN-CONTAINING PROTEIN"/>
    <property type="match status" value="1"/>
</dbReference>
<dbReference type="InterPro" id="IPR029063">
    <property type="entry name" value="SAM-dependent_MTases_sf"/>
</dbReference>
<dbReference type="PANTHER" id="PTHR13610">
    <property type="entry name" value="METHYLTRANSFERASE DOMAIN-CONTAINING PROTEIN"/>
    <property type="match status" value="1"/>
</dbReference>
<accession>A0A1M6KGZ3</accession>
<evidence type="ECO:0000256" key="3">
    <source>
        <dbReference type="ARBA" id="ARBA00022691"/>
    </source>
</evidence>
<evidence type="ECO:0000256" key="1">
    <source>
        <dbReference type="ARBA" id="ARBA00022603"/>
    </source>
</evidence>
<dbReference type="InterPro" id="IPR025714">
    <property type="entry name" value="Methyltranfer_dom"/>
</dbReference>
<keyword evidence="1 5" id="KW-0489">Methyltransferase</keyword>
<dbReference type="SUPFAM" id="SSF53335">
    <property type="entry name" value="S-adenosyl-L-methionine-dependent methyltransferases"/>
    <property type="match status" value="1"/>
</dbReference>
<dbReference type="OrthoDB" id="281208at2"/>
<reference evidence="5 6" key="1">
    <citation type="submission" date="2016-11" db="EMBL/GenBank/DDBJ databases">
        <authorList>
            <person name="Jaros S."/>
            <person name="Januszkiewicz K."/>
            <person name="Wedrychowicz H."/>
        </authorList>
    </citation>
    <scope>NUCLEOTIDE SEQUENCE [LARGE SCALE GENOMIC DNA]</scope>
    <source>
        <strain evidence="5 6">DSM 27063</strain>
    </source>
</reference>
<proteinExistence type="predicted"/>
<evidence type="ECO:0000259" key="4">
    <source>
        <dbReference type="Pfam" id="PF13847"/>
    </source>
</evidence>
<keyword evidence="6" id="KW-1185">Reference proteome</keyword>
<dbReference type="Proteomes" id="UP000184050">
    <property type="component" value="Unassembled WGS sequence"/>
</dbReference>
<dbReference type="EMBL" id="FQZE01000023">
    <property type="protein sequence ID" value="SHJ58167.1"/>
    <property type="molecule type" value="Genomic_DNA"/>
</dbReference>
<name>A0A1M6KGZ3_9BACT</name>
<dbReference type="AlphaFoldDB" id="A0A1M6KGZ3"/>
<evidence type="ECO:0000256" key="2">
    <source>
        <dbReference type="ARBA" id="ARBA00022679"/>
    </source>
</evidence>